<organism evidence="2">
    <name type="scientific">marine metagenome</name>
    <dbReference type="NCBI Taxonomy" id="408172"/>
    <lineage>
        <taxon>unclassified sequences</taxon>
        <taxon>metagenomes</taxon>
        <taxon>ecological metagenomes</taxon>
    </lineage>
</organism>
<dbReference type="Gene3D" id="3.90.930.1">
    <property type="match status" value="1"/>
</dbReference>
<reference evidence="2" key="1">
    <citation type="submission" date="2018-05" db="EMBL/GenBank/DDBJ databases">
        <authorList>
            <person name="Lanie J.A."/>
            <person name="Ng W.-L."/>
            <person name="Kazmierczak K.M."/>
            <person name="Andrzejewski T.M."/>
            <person name="Davidsen T.M."/>
            <person name="Wayne K.J."/>
            <person name="Tettelin H."/>
            <person name="Glass J.I."/>
            <person name="Rusch D."/>
            <person name="Podicherti R."/>
            <person name="Tsui H.-C.T."/>
            <person name="Winkler M.E."/>
        </authorList>
    </citation>
    <scope>NUCLEOTIDE SEQUENCE</scope>
</reference>
<accession>A0A381UZF8</accession>
<dbReference type="InterPro" id="IPR003646">
    <property type="entry name" value="SH3-like_bac-type"/>
</dbReference>
<dbReference type="SUPFAM" id="SSF82185">
    <property type="entry name" value="Histone H3 K4-specific methyltransferase SET7/9 N-terminal domain"/>
    <property type="match status" value="1"/>
</dbReference>
<feature type="domain" description="SH3b" evidence="1">
    <location>
        <begin position="165"/>
        <end position="222"/>
    </location>
</feature>
<dbReference type="EMBL" id="UINC01007466">
    <property type="protein sequence ID" value="SVA33490.1"/>
    <property type="molecule type" value="Genomic_DNA"/>
</dbReference>
<proteinExistence type="predicted"/>
<evidence type="ECO:0000313" key="2">
    <source>
        <dbReference type="EMBL" id="SVA33490.1"/>
    </source>
</evidence>
<dbReference type="PANTHER" id="PTHR33706">
    <property type="entry name" value="MORN VARIANT REPEAT PROTEIN"/>
    <property type="match status" value="1"/>
</dbReference>
<dbReference type="InterPro" id="IPR011652">
    <property type="entry name" value="MORN_2"/>
</dbReference>
<dbReference type="Gene3D" id="2.30.30.40">
    <property type="entry name" value="SH3 Domains"/>
    <property type="match status" value="1"/>
</dbReference>
<protein>
    <recommendedName>
        <fullName evidence="1">SH3b domain-containing protein</fullName>
    </recommendedName>
</protein>
<dbReference type="PANTHER" id="PTHR33706:SF1">
    <property type="entry name" value="TPR REPEAT PROTEIN"/>
    <property type="match status" value="1"/>
</dbReference>
<dbReference type="AlphaFoldDB" id="A0A381UZF8"/>
<dbReference type="Pfam" id="PF07661">
    <property type="entry name" value="MORN_2"/>
    <property type="match status" value="4"/>
</dbReference>
<gene>
    <name evidence="2" type="ORF">METZ01_LOCUS86344</name>
</gene>
<sequence>MKFITYFLSVFVLFSYSFGAPEEEEEDRVYEKFYGNGQLQIRGMYIAGEMEGVWEDFYENGQLRTRGTYVVGRKTGPWESFYSNGQMQGRGTLQAGRQQGPEERYYESGQLLSRGAFKDGQFDGLWESFYSNGKLISRTTYRDGKQAGSAEYFDLVPISFSSADSDTYVVTAESLNVRSSPGGAVVRALARGASVTVSSTKGEWSQLSDGNWVASSFITKVR</sequence>
<dbReference type="SMART" id="SM00287">
    <property type="entry name" value="SH3b"/>
    <property type="match status" value="1"/>
</dbReference>
<evidence type="ECO:0000259" key="1">
    <source>
        <dbReference type="SMART" id="SM00287"/>
    </source>
</evidence>
<name>A0A381UZF8_9ZZZZ</name>